<dbReference type="EC" id="3.6.3.40" evidence="1"/>
<sequence length="66" mass="8067">MSHALKQVEKLCDKTIWMHYGGVREFGPTTEIMAHYKEFIRWFKKLSKKEQKNIKYNKKKSKRILH</sequence>
<dbReference type="GO" id="GO:0016787">
    <property type="term" value="F:hydrolase activity"/>
    <property type="evidence" value="ECO:0007669"/>
    <property type="project" value="UniProtKB-KW"/>
</dbReference>
<dbReference type="PATRIC" id="fig|1302649.3.peg.1594"/>
<dbReference type="AlphaFoldDB" id="A0A091C338"/>
<accession>A0A091C338</accession>
<keyword evidence="1" id="KW-0378">Hydrolase</keyword>
<evidence type="ECO:0000313" key="2">
    <source>
        <dbReference type="Proteomes" id="UP000029380"/>
    </source>
</evidence>
<dbReference type="GO" id="GO:0005524">
    <property type="term" value="F:ATP binding"/>
    <property type="evidence" value="ECO:0007669"/>
    <property type="project" value="UniProtKB-KW"/>
</dbReference>
<proteinExistence type="predicted"/>
<dbReference type="InterPro" id="IPR050683">
    <property type="entry name" value="Bact_Polysacc_Export_ATP-bd"/>
</dbReference>
<name>A0A091C338_9ENTE</name>
<reference evidence="1 2" key="1">
    <citation type="submission" date="2014-08" db="EMBL/GenBank/DDBJ databases">
        <title>Genome sequence of Tetragenococcus muriaticus.</title>
        <authorList>
            <person name="Chuea-nongthon C."/>
            <person name="Rodtong S."/>
            <person name="Yongsawatdigul J."/>
            <person name="Steele J.L."/>
            <person name="Liu X.-y."/>
            <person name="Speers J."/>
            <person name="Glasner J.D."/>
            <person name="Neeno-Eckwall E.C."/>
        </authorList>
    </citation>
    <scope>NUCLEOTIDE SEQUENCE [LARGE SCALE GENOMIC DNA]</scope>
    <source>
        <strain evidence="1 2">PMC-11-5</strain>
    </source>
</reference>
<dbReference type="PANTHER" id="PTHR46743">
    <property type="entry name" value="TEICHOIC ACIDS EXPORT ATP-BINDING PROTEIN TAGH"/>
    <property type="match status" value="1"/>
</dbReference>
<dbReference type="InterPro" id="IPR027417">
    <property type="entry name" value="P-loop_NTPase"/>
</dbReference>
<gene>
    <name evidence="1" type="ORF">TMUPMC115_1591</name>
</gene>
<dbReference type="Gene3D" id="3.40.50.300">
    <property type="entry name" value="P-loop containing nucleotide triphosphate hydrolases"/>
    <property type="match status" value="1"/>
</dbReference>
<dbReference type="EMBL" id="JPVU01000167">
    <property type="protein sequence ID" value="KFN91125.1"/>
    <property type="molecule type" value="Genomic_DNA"/>
</dbReference>
<dbReference type="PANTHER" id="PTHR46743:SF2">
    <property type="entry name" value="TEICHOIC ACIDS EXPORT ATP-BINDING PROTEIN TAGH"/>
    <property type="match status" value="1"/>
</dbReference>
<keyword evidence="1" id="KW-0067">ATP-binding</keyword>
<keyword evidence="1" id="KW-0547">Nucleotide-binding</keyword>
<organism evidence="1 2">
    <name type="scientific">Tetragenococcus muriaticus PMC-11-5</name>
    <dbReference type="NCBI Taxonomy" id="1302649"/>
    <lineage>
        <taxon>Bacteria</taxon>
        <taxon>Bacillati</taxon>
        <taxon>Bacillota</taxon>
        <taxon>Bacilli</taxon>
        <taxon>Lactobacillales</taxon>
        <taxon>Enterococcaceae</taxon>
        <taxon>Tetragenococcus</taxon>
    </lineage>
</organism>
<protein>
    <submittedName>
        <fullName evidence="1">Teichoic acid export ATP-binding protein</fullName>
        <ecNumber evidence="1">3.6.3.40</ecNumber>
    </submittedName>
</protein>
<dbReference type="Proteomes" id="UP000029380">
    <property type="component" value="Unassembled WGS sequence"/>
</dbReference>
<evidence type="ECO:0000313" key="1">
    <source>
        <dbReference type="EMBL" id="KFN91125.1"/>
    </source>
</evidence>
<comment type="caution">
    <text evidence="1">The sequence shown here is derived from an EMBL/GenBank/DDBJ whole genome shotgun (WGS) entry which is preliminary data.</text>
</comment>